<dbReference type="AlphaFoldDB" id="A0A9W7LAU6"/>
<feature type="region of interest" description="Disordered" evidence="1">
    <location>
        <begin position="154"/>
        <end position="178"/>
    </location>
</feature>
<sequence>MEIGTSGKGWEDYVDVGMAGVEGMGGMETTNVPSETTCNKEARGRGRVWEELSNTFRDGGNGVYGVWNAAVGAGWEGGGKHEEWKKEADEIVKEGWRKGVEKEEVWWAGEYPRIRRAFGGGGTTTTTTMTTIGEKGGERGVSKDEFLGWFEINSTSEQGSETGGTGTDGGWDGSNTLGPIREAWERRTRGKLISLVNLMFPKLELEDKHTQNDHEPLPRLPSGYDVKRLVSEFTDVLSSSDPRGTSGGGKELAPECCSIIVSAAQALAMNARGGYGRGGQEWKVMIVMDEIEKGMEGMGEKVFIERYGTAVGKDDYRTAEMVKGWLGSGTRKVREVGDFMETGAMKRARKECLGKGWEDKVEEWRGKLRGGRAKRFMVKLVTLCVEEEITRTFLERKQPLEFLNPITDLTLKVSGLVEGEEVMEGRAGRELKALKELVLWEKGTWKEVREKQTWPRDVRVSTVLHFLFSHIPSPLLSLPHHSLRVDASAYAAKCVEEGGGGEVRAKEQIRECIKEWKGRGGEECWGTGAMQEILRA</sequence>
<feature type="region of interest" description="Disordered" evidence="1">
    <location>
        <begin position="118"/>
        <end position="138"/>
    </location>
</feature>
<organism evidence="2 3">
    <name type="scientific">Triparma columacea</name>
    <dbReference type="NCBI Taxonomy" id="722753"/>
    <lineage>
        <taxon>Eukaryota</taxon>
        <taxon>Sar</taxon>
        <taxon>Stramenopiles</taxon>
        <taxon>Ochrophyta</taxon>
        <taxon>Bolidophyceae</taxon>
        <taxon>Parmales</taxon>
        <taxon>Triparmaceae</taxon>
        <taxon>Triparma</taxon>
    </lineage>
</organism>
<dbReference type="Proteomes" id="UP001165065">
    <property type="component" value="Unassembled WGS sequence"/>
</dbReference>
<accession>A0A9W7LAU6</accession>
<feature type="compositionally biased region" description="Low complexity" evidence="1">
    <location>
        <begin position="124"/>
        <end position="133"/>
    </location>
</feature>
<dbReference type="EMBL" id="BRYA01000200">
    <property type="protein sequence ID" value="GMI43813.1"/>
    <property type="molecule type" value="Genomic_DNA"/>
</dbReference>
<keyword evidence="3" id="KW-1185">Reference proteome</keyword>
<evidence type="ECO:0000313" key="2">
    <source>
        <dbReference type="EMBL" id="GMI43813.1"/>
    </source>
</evidence>
<dbReference type="OrthoDB" id="10474534at2759"/>
<reference evidence="3" key="1">
    <citation type="journal article" date="2023" name="Commun. Biol.">
        <title>Genome analysis of Parmales, the sister group of diatoms, reveals the evolutionary specialization of diatoms from phago-mixotrophs to photoautotrophs.</title>
        <authorList>
            <person name="Ban H."/>
            <person name="Sato S."/>
            <person name="Yoshikawa S."/>
            <person name="Yamada K."/>
            <person name="Nakamura Y."/>
            <person name="Ichinomiya M."/>
            <person name="Sato N."/>
            <person name="Blanc-Mathieu R."/>
            <person name="Endo H."/>
            <person name="Kuwata A."/>
            <person name="Ogata H."/>
        </authorList>
    </citation>
    <scope>NUCLEOTIDE SEQUENCE [LARGE SCALE GENOMIC DNA]</scope>
</reference>
<protein>
    <submittedName>
        <fullName evidence="2">Uncharacterized protein</fullName>
    </submittedName>
</protein>
<proteinExistence type="predicted"/>
<comment type="caution">
    <text evidence="2">The sequence shown here is derived from an EMBL/GenBank/DDBJ whole genome shotgun (WGS) entry which is preliminary data.</text>
</comment>
<gene>
    <name evidence="2" type="ORF">TrCOL_g3090</name>
</gene>
<feature type="compositionally biased region" description="Gly residues" evidence="1">
    <location>
        <begin position="161"/>
        <end position="172"/>
    </location>
</feature>
<name>A0A9W7LAU6_9STRA</name>
<evidence type="ECO:0000256" key="1">
    <source>
        <dbReference type="SAM" id="MobiDB-lite"/>
    </source>
</evidence>
<evidence type="ECO:0000313" key="3">
    <source>
        <dbReference type="Proteomes" id="UP001165065"/>
    </source>
</evidence>